<dbReference type="Proteomes" id="UP000236735">
    <property type="component" value="Unassembled WGS sequence"/>
</dbReference>
<feature type="domain" description="RNA polymerase sigma factor 70 region 4 type 2" evidence="7">
    <location>
        <begin position="94"/>
        <end position="144"/>
    </location>
</feature>
<evidence type="ECO:0000313" key="9">
    <source>
        <dbReference type="Proteomes" id="UP000236735"/>
    </source>
</evidence>
<dbReference type="PANTHER" id="PTHR43133">
    <property type="entry name" value="RNA POLYMERASE ECF-TYPE SIGMA FACTO"/>
    <property type="match status" value="1"/>
</dbReference>
<keyword evidence="5" id="KW-0804">Transcription</keyword>
<dbReference type="AlphaFoldDB" id="A0A1H5TA60"/>
<evidence type="ECO:0000259" key="7">
    <source>
        <dbReference type="Pfam" id="PF08281"/>
    </source>
</evidence>
<keyword evidence="2" id="KW-0805">Transcription regulation</keyword>
<evidence type="ECO:0000256" key="2">
    <source>
        <dbReference type="ARBA" id="ARBA00023015"/>
    </source>
</evidence>
<dbReference type="Pfam" id="PF08281">
    <property type="entry name" value="Sigma70_r4_2"/>
    <property type="match status" value="1"/>
</dbReference>
<accession>A0A1H5TA60</accession>
<dbReference type="Gene3D" id="1.10.1740.10">
    <property type="match status" value="1"/>
</dbReference>
<dbReference type="InterPro" id="IPR013249">
    <property type="entry name" value="RNA_pol_sigma70_r4_t2"/>
</dbReference>
<dbReference type="GO" id="GO:0003677">
    <property type="term" value="F:DNA binding"/>
    <property type="evidence" value="ECO:0007669"/>
    <property type="project" value="UniProtKB-KW"/>
</dbReference>
<proteinExistence type="inferred from homology"/>
<gene>
    <name evidence="8" type="ORF">SAMN05216354_0920</name>
</gene>
<dbReference type="InterPro" id="IPR039425">
    <property type="entry name" value="RNA_pol_sigma-70-like"/>
</dbReference>
<comment type="similarity">
    <text evidence="1">Belongs to the sigma-70 factor family. ECF subfamily.</text>
</comment>
<reference evidence="8 9" key="1">
    <citation type="submission" date="2016-10" db="EMBL/GenBank/DDBJ databases">
        <authorList>
            <person name="de Groot N.N."/>
        </authorList>
    </citation>
    <scope>NUCLEOTIDE SEQUENCE [LARGE SCALE GENOMIC DNA]</scope>
    <source>
        <strain evidence="8 9">AR32</strain>
    </source>
</reference>
<evidence type="ECO:0000256" key="4">
    <source>
        <dbReference type="ARBA" id="ARBA00023125"/>
    </source>
</evidence>
<keyword evidence="4" id="KW-0238">DNA-binding</keyword>
<evidence type="ECO:0000256" key="3">
    <source>
        <dbReference type="ARBA" id="ARBA00023082"/>
    </source>
</evidence>
<evidence type="ECO:0000259" key="6">
    <source>
        <dbReference type="Pfam" id="PF04542"/>
    </source>
</evidence>
<evidence type="ECO:0000313" key="8">
    <source>
        <dbReference type="EMBL" id="SEF58971.1"/>
    </source>
</evidence>
<dbReference type="InterPro" id="IPR013325">
    <property type="entry name" value="RNA_pol_sigma_r2"/>
</dbReference>
<sequence>MTHRDELLAYVSSRLGGSSMSEDIVQNVFLRLLTTDKMVTPETLPALIYTITRRQIIDYYRRHTTFEQYEHYIKRVCSDETSMESVFSAHEIMEQLEHGIAHLPENCRNIYRLHIYNGMKVGEISKELGEGYKSVEHRLGTARKVMREQLIAVGY</sequence>
<dbReference type="SUPFAM" id="SSF88659">
    <property type="entry name" value="Sigma3 and sigma4 domains of RNA polymerase sigma factors"/>
    <property type="match status" value="1"/>
</dbReference>
<dbReference type="Gene3D" id="1.10.10.10">
    <property type="entry name" value="Winged helix-like DNA-binding domain superfamily/Winged helix DNA-binding domain"/>
    <property type="match status" value="1"/>
</dbReference>
<dbReference type="InterPro" id="IPR007627">
    <property type="entry name" value="RNA_pol_sigma70_r2"/>
</dbReference>
<dbReference type="PANTHER" id="PTHR43133:SF8">
    <property type="entry name" value="RNA POLYMERASE SIGMA FACTOR HI_1459-RELATED"/>
    <property type="match status" value="1"/>
</dbReference>
<dbReference type="SUPFAM" id="SSF88946">
    <property type="entry name" value="Sigma2 domain of RNA polymerase sigma factors"/>
    <property type="match status" value="1"/>
</dbReference>
<dbReference type="EMBL" id="FNUV01000002">
    <property type="protein sequence ID" value="SEF58971.1"/>
    <property type="molecule type" value="Genomic_DNA"/>
</dbReference>
<dbReference type="InterPro" id="IPR014284">
    <property type="entry name" value="RNA_pol_sigma-70_dom"/>
</dbReference>
<feature type="domain" description="RNA polymerase sigma-70 region 2" evidence="6">
    <location>
        <begin position="2"/>
        <end position="64"/>
    </location>
</feature>
<dbReference type="InterPro" id="IPR013324">
    <property type="entry name" value="RNA_pol_sigma_r3/r4-like"/>
</dbReference>
<keyword evidence="3" id="KW-0731">Sigma factor</keyword>
<dbReference type="NCBIfam" id="TIGR02937">
    <property type="entry name" value="sigma70-ECF"/>
    <property type="match status" value="1"/>
</dbReference>
<evidence type="ECO:0000256" key="1">
    <source>
        <dbReference type="ARBA" id="ARBA00010641"/>
    </source>
</evidence>
<protein>
    <submittedName>
        <fullName evidence="8">RNA polymerase sigma-70 factor, ECF subfamily</fullName>
    </submittedName>
</protein>
<name>A0A1H5TA60_XYLRU</name>
<dbReference type="GO" id="GO:0016987">
    <property type="term" value="F:sigma factor activity"/>
    <property type="evidence" value="ECO:0007669"/>
    <property type="project" value="UniProtKB-KW"/>
</dbReference>
<organism evidence="8 9">
    <name type="scientific">Xylanibacter ruminicola</name>
    <name type="common">Prevotella ruminicola</name>
    <dbReference type="NCBI Taxonomy" id="839"/>
    <lineage>
        <taxon>Bacteria</taxon>
        <taxon>Pseudomonadati</taxon>
        <taxon>Bacteroidota</taxon>
        <taxon>Bacteroidia</taxon>
        <taxon>Bacteroidales</taxon>
        <taxon>Prevotellaceae</taxon>
        <taxon>Xylanibacter</taxon>
    </lineage>
</organism>
<evidence type="ECO:0000256" key="5">
    <source>
        <dbReference type="ARBA" id="ARBA00023163"/>
    </source>
</evidence>
<dbReference type="Pfam" id="PF04542">
    <property type="entry name" value="Sigma70_r2"/>
    <property type="match status" value="1"/>
</dbReference>
<dbReference type="GO" id="GO:0006352">
    <property type="term" value="P:DNA-templated transcription initiation"/>
    <property type="evidence" value="ECO:0007669"/>
    <property type="project" value="InterPro"/>
</dbReference>
<dbReference type="InterPro" id="IPR036388">
    <property type="entry name" value="WH-like_DNA-bd_sf"/>
</dbReference>